<feature type="transmembrane region" description="Helical" evidence="9">
    <location>
        <begin position="20"/>
        <end position="42"/>
    </location>
</feature>
<protein>
    <submittedName>
        <fullName evidence="11">Binding-protein-dependent transport systems inner membrane component</fullName>
    </submittedName>
</protein>
<keyword evidence="4" id="KW-1003">Cell membrane</keyword>
<feature type="transmembrane region" description="Helical" evidence="9">
    <location>
        <begin position="54"/>
        <end position="81"/>
    </location>
</feature>
<comment type="subcellular location">
    <subcellularLocation>
        <location evidence="1">Cell inner membrane</location>
        <topology evidence="1">Multi-pass membrane protein</topology>
    </subcellularLocation>
    <subcellularLocation>
        <location evidence="9">Cell membrane</location>
        <topology evidence="9">Multi-pass membrane protein</topology>
    </subcellularLocation>
</comment>
<name>H7ELX7_9SPIR</name>
<dbReference type="Proteomes" id="UP000003571">
    <property type="component" value="Unassembled WGS sequence"/>
</dbReference>
<dbReference type="PANTHER" id="PTHR30614:SF0">
    <property type="entry name" value="L-CYSTINE TRANSPORT SYSTEM PERMEASE PROTEIN TCYL"/>
    <property type="match status" value="1"/>
</dbReference>
<comment type="caution">
    <text evidence="11">The sequence shown here is derived from an EMBL/GenBank/DDBJ whole genome shotgun (WGS) entry which is preliminary data.</text>
</comment>
<dbReference type="PANTHER" id="PTHR30614">
    <property type="entry name" value="MEMBRANE COMPONENT OF AMINO ACID ABC TRANSPORTER"/>
    <property type="match status" value="1"/>
</dbReference>
<evidence type="ECO:0000256" key="3">
    <source>
        <dbReference type="ARBA" id="ARBA00022448"/>
    </source>
</evidence>
<dbReference type="GO" id="GO:0043190">
    <property type="term" value="C:ATP-binding cassette (ABC) transporter complex"/>
    <property type="evidence" value="ECO:0007669"/>
    <property type="project" value="InterPro"/>
</dbReference>
<gene>
    <name evidence="11" type="ORF">TresaDRAFT_1277</name>
</gene>
<evidence type="ECO:0000256" key="4">
    <source>
        <dbReference type="ARBA" id="ARBA00022475"/>
    </source>
</evidence>
<dbReference type="PROSITE" id="PS50928">
    <property type="entry name" value="ABC_TM1"/>
    <property type="match status" value="1"/>
</dbReference>
<dbReference type="SUPFAM" id="SSF161098">
    <property type="entry name" value="MetI-like"/>
    <property type="match status" value="1"/>
</dbReference>
<dbReference type="InterPro" id="IPR010065">
    <property type="entry name" value="AA_ABC_transptr_permease_3TM"/>
</dbReference>
<keyword evidence="7 9" id="KW-1133">Transmembrane helix</keyword>
<dbReference type="Gene3D" id="1.10.3720.10">
    <property type="entry name" value="MetI-like"/>
    <property type="match status" value="1"/>
</dbReference>
<evidence type="ECO:0000256" key="9">
    <source>
        <dbReference type="RuleBase" id="RU363032"/>
    </source>
</evidence>
<dbReference type="AlphaFoldDB" id="H7ELX7"/>
<keyword evidence="12" id="KW-1185">Reference proteome</keyword>
<dbReference type="PATRIC" id="fig|907348.3.peg.1926"/>
<evidence type="ECO:0000313" key="12">
    <source>
        <dbReference type="Proteomes" id="UP000003571"/>
    </source>
</evidence>
<evidence type="ECO:0000256" key="2">
    <source>
        <dbReference type="ARBA" id="ARBA00010072"/>
    </source>
</evidence>
<evidence type="ECO:0000259" key="10">
    <source>
        <dbReference type="PROSITE" id="PS50928"/>
    </source>
</evidence>
<comment type="similarity">
    <text evidence="2">Belongs to the binding-protein-dependent transport system permease family. HisMQ subfamily.</text>
</comment>
<organism evidence="11 12">
    <name type="scientific">Treponema saccharophilum DSM 2985</name>
    <dbReference type="NCBI Taxonomy" id="907348"/>
    <lineage>
        <taxon>Bacteria</taxon>
        <taxon>Pseudomonadati</taxon>
        <taxon>Spirochaetota</taxon>
        <taxon>Spirochaetia</taxon>
        <taxon>Spirochaetales</taxon>
        <taxon>Treponemataceae</taxon>
        <taxon>Treponema</taxon>
    </lineage>
</organism>
<keyword evidence="3 9" id="KW-0813">Transport</keyword>
<dbReference type="InterPro" id="IPR043429">
    <property type="entry name" value="ArtM/GltK/GlnP/TcyL/YhdX-like"/>
</dbReference>
<feature type="domain" description="ABC transmembrane type-1" evidence="10">
    <location>
        <begin position="19"/>
        <end position="209"/>
    </location>
</feature>
<reference evidence="11 12" key="1">
    <citation type="submission" date="2011-09" db="EMBL/GenBank/DDBJ databases">
        <title>The draft genome of Treponema saccharophilum DSM 2985.</title>
        <authorList>
            <consortium name="US DOE Joint Genome Institute (JGI-PGF)"/>
            <person name="Lucas S."/>
            <person name="Copeland A."/>
            <person name="Lapidus A."/>
            <person name="Glavina del Rio T."/>
            <person name="Dalin E."/>
            <person name="Tice H."/>
            <person name="Bruce D."/>
            <person name="Goodwin L."/>
            <person name="Pitluck S."/>
            <person name="Peters L."/>
            <person name="Kyrpides N."/>
            <person name="Mavromatis K."/>
            <person name="Ivanova N."/>
            <person name="Markowitz V."/>
            <person name="Cheng J.-F."/>
            <person name="Hugenholtz P."/>
            <person name="Woyke T."/>
            <person name="Wu D."/>
            <person name="Gronow S."/>
            <person name="Wellnitz S."/>
            <person name="Brambilla E."/>
            <person name="Klenk H.-P."/>
            <person name="Eisen J.A."/>
        </authorList>
    </citation>
    <scope>NUCLEOTIDE SEQUENCE [LARGE SCALE GENOMIC DNA]</scope>
    <source>
        <strain evidence="11 12">DSM 2985</strain>
    </source>
</reference>
<evidence type="ECO:0000256" key="7">
    <source>
        <dbReference type="ARBA" id="ARBA00022989"/>
    </source>
</evidence>
<keyword evidence="5 9" id="KW-0812">Transmembrane</keyword>
<dbReference type="CDD" id="cd06261">
    <property type="entry name" value="TM_PBP2"/>
    <property type="match status" value="1"/>
</dbReference>
<evidence type="ECO:0000256" key="8">
    <source>
        <dbReference type="ARBA" id="ARBA00023136"/>
    </source>
</evidence>
<dbReference type="eggNOG" id="COG0765">
    <property type="taxonomic scope" value="Bacteria"/>
</dbReference>
<accession>H7ELX7</accession>
<dbReference type="Pfam" id="PF00528">
    <property type="entry name" value="BPD_transp_1"/>
    <property type="match status" value="1"/>
</dbReference>
<dbReference type="RefSeq" id="WP_002705110.1">
    <property type="nucleotide sequence ID" value="NZ_AGRW01000050.1"/>
</dbReference>
<sequence length="223" mass="24389">MSFSTDYFFQCLVSGAKYIHITLFIGLLPTFVGITFGCVIALARIRNVPFLSKLLEVLVSVQVGVPLMVNLLIFYLVYLVLLPSVKYGAMATALLALSLNRIAYQSEIIRGAFLSIPKIQYEAGYSIGLSYPQVLRRIAIPQMIPVAIPPLTNNIVGGVKNTSIVMVVGIVDVLNGSAIPCADTYSYVEGYVAAALIYWGISAVLEFSLHKIEVFFNKGRNVK</sequence>
<dbReference type="EMBL" id="AGRW01000050">
    <property type="protein sequence ID" value="EIC01385.1"/>
    <property type="molecule type" value="Genomic_DNA"/>
</dbReference>
<evidence type="ECO:0000313" key="11">
    <source>
        <dbReference type="EMBL" id="EIC01385.1"/>
    </source>
</evidence>
<evidence type="ECO:0000256" key="5">
    <source>
        <dbReference type="ARBA" id="ARBA00022692"/>
    </source>
</evidence>
<keyword evidence="6" id="KW-0029">Amino-acid transport</keyword>
<dbReference type="NCBIfam" id="TIGR01726">
    <property type="entry name" value="HEQRo_perm_3TM"/>
    <property type="match status" value="1"/>
</dbReference>
<dbReference type="GO" id="GO:0006865">
    <property type="term" value="P:amino acid transport"/>
    <property type="evidence" value="ECO:0007669"/>
    <property type="project" value="UniProtKB-KW"/>
</dbReference>
<dbReference type="InterPro" id="IPR035906">
    <property type="entry name" value="MetI-like_sf"/>
</dbReference>
<evidence type="ECO:0000256" key="6">
    <source>
        <dbReference type="ARBA" id="ARBA00022970"/>
    </source>
</evidence>
<keyword evidence="8 9" id="KW-0472">Membrane</keyword>
<evidence type="ECO:0000256" key="1">
    <source>
        <dbReference type="ARBA" id="ARBA00004429"/>
    </source>
</evidence>
<dbReference type="GO" id="GO:0022857">
    <property type="term" value="F:transmembrane transporter activity"/>
    <property type="evidence" value="ECO:0007669"/>
    <property type="project" value="InterPro"/>
</dbReference>
<dbReference type="STRING" id="907348.TresaDRAFT_1277"/>
<dbReference type="OrthoDB" id="9787841at2"/>
<dbReference type="InterPro" id="IPR000515">
    <property type="entry name" value="MetI-like"/>
</dbReference>
<proteinExistence type="inferred from homology"/>